<organism evidence="2 3">
    <name type="scientific">Prochlorococcus marinus str. PAC1</name>
    <dbReference type="NCBI Taxonomy" id="59924"/>
    <lineage>
        <taxon>Bacteria</taxon>
        <taxon>Bacillati</taxon>
        <taxon>Cyanobacteriota</taxon>
        <taxon>Cyanophyceae</taxon>
        <taxon>Synechococcales</taxon>
        <taxon>Prochlorococcaceae</taxon>
        <taxon>Prochlorococcus</taxon>
    </lineage>
</organism>
<evidence type="ECO:0000313" key="3">
    <source>
        <dbReference type="Proteomes" id="UP000030392"/>
    </source>
</evidence>
<dbReference type="AlphaFoldDB" id="A0A0A2C8Q6"/>
<accession>A0A0A2C8Q6</accession>
<feature type="coiled-coil region" evidence="1">
    <location>
        <begin position="3"/>
        <end position="30"/>
    </location>
</feature>
<proteinExistence type="predicted"/>
<dbReference type="RefSeq" id="WP_011294848.1">
    <property type="nucleotide sequence ID" value="NZ_CP138967.1"/>
</dbReference>
<comment type="caution">
    <text evidence="2">The sequence shown here is derived from an EMBL/GenBank/DDBJ whole genome shotgun (WGS) entry which is preliminary data.</text>
</comment>
<reference evidence="3" key="1">
    <citation type="journal article" date="2014" name="Sci. Data">
        <title>Genomes of diverse isolates of the marine cyanobacterium Prochlorococcus.</title>
        <authorList>
            <person name="Biller S."/>
            <person name="Berube P."/>
            <person name="Thompson J."/>
            <person name="Kelly L."/>
            <person name="Roggensack S."/>
            <person name="Awad L."/>
            <person name="Roache-Johnson K."/>
            <person name="Ding H."/>
            <person name="Giovannoni S.J."/>
            <person name="Moore L.R."/>
            <person name="Chisholm S.W."/>
        </authorList>
    </citation>
    <scope>NUCLEOTIDE SEQUENCE [LARGE SCALE GENOMIC DNA]</scope>
    <source>
        <strain evidence="3">PAC1</strain>
    </source>
</reference>
<dbReference type="EMBL" id="JNAX01000007">
    <property type="protein sequence ID" value="KGG21275.1"/>
    <property type="molecule type" value="Genomic_DNA"/>
</dbReference>
<keyword evidence="1" id="KW-0175">Coiled coil</keyword>
<name>A0A0A2C8Q6_PROMR</name>
<dbReference type="Proteomes" id="UP000030392">
    <property type="component" value="Unassembled WGS sequence"/>
</dbReference>
<protein>
    <submittedName>
        <fullName evidence="2">Uncharacterized protein</fullName>
    </submittedName>
</protein>
<evidence type="ECO:0000256" key="1">
    <source>
        <dbReference type="SAM" id="Coils"/>
    </source>
</evidence>
<evidence type="ECO:0000313" key="2">
    <source>
        <dbReference type="EMBL" id="KGG21275.1"/>
    </source>
</evidence>
<gene>
    <name evidence="2" type="ORF">EV03_0609</name>
</gene>
<sequence length="71" mass="8024">MSISQIKNLNRRLENLSKEASSELDKLCGNELWKSIGFEAFDGLADAGLRASANYYYGQFQTARELQDIFS</sequence>